<feature type="non-terminal residue" evidence="2">
    <location>
        <position position="181"/>
    </location>
</feature>
<evidence type="ECO:0000313" key="2">
    <source>
        <dbReference type="EMBL" id="CAH3197904.1"/>
    </source>
</evidence>
<gene>
    <name evidence="2" type="ORF">PEVE_00035410</name>
</gene>
<evidence type="ECO:0000256" key="1">
    <source>
        <dbReference type="SAM" id="MobiDB-lite"/>
    </source>
</evidence>
<comment type="caution">
    <text evidence="2">The sequence shown here is derived from an EMBL/GenBank/DDBJ whole genome shotgun (WGS) entry which is preliminary data.</text>
</comment>
<proteinExistence type="predicted"/>
<reference evidence="2 3" key="1">
    <citation type="submission" date="2022-05" db="EMBL/GenBank/DDBJ databases">
        <authorList>
            <consortium name="Genoscope - CEA"/>
            <person name="William W."/>
        </authorList>
    </citation>
    <scope>NUCLEOTIDE SEQUENCE [LARGE SCALE GENOMIC DNA]</scope>
</reference>
<protein>
    <submittedName>
        <fullName evidence="2">Uncharacterized protein</fullName>
    </submittedName>
</protein>
<dbReference type="Proteomes" id="UP001159427">
    <property type="component" value="Unassembled WGS sequence"/>
</dbReference>
<evidence type="ECO:0000313" key="3">
    <source>
        <dbReference type="Proteomes" id="UP001159427"/>
    </source>
</evidence>
<dbReference type="EMBL" id="CALNXI010005481">
    <property type="protein sequence ID" value="CAH3197904.1"/>
    <property type="molecule type" value="Genomic_DNA"/>
</dbReference>
<accession>A0ABN8T2G5</accession>
<organism evidence="2 3">
    <name type="scientific">Porites evermanni</name>
    <dbReference type="NCBI Taxonomy" id="104178"/>
    <lineage>
        <taxon>Eukaryota</taxon>
        <taxon>Metazoa</taxon>
        <taxon>Cnidaria</taxon>
        <taxon>Anthozoa</taxon>
        <taxon>Hexacorallia</taxon>
        <taxon>Scleractinia</taxon>
        <taxon>Fungiina</taxon>
        <taxon>Poritidae</taxon>
        <taxon>Porites</taxon>
    </lineage>
</organism>
<feature type="region of interest" description="Disordered" evidence="1">
    <location>
        <begin position="1"/>
        <end position="22"/>
    </location>
</feature>
<keyword evidence="3" id="KW-1185">Reference proteome</keyword>
<sequence>MAKSSSSLVRSQRKREGQKRSSSLPKFYCENNRIAAVVQIKPKAVPVFIEHQKAELEKELADRDGLSVAIESAITFINLFSAISGNVLDIKGTESSVYITEVSVLLSHLLNKDIKGTESSVYITEVSVLLSQLLNEDIKGTEPSVYITEVSVLLSQLLNEDVKETEPSVHIREVPVLQSSP</sequence>
<feature type="compositionally biased region" description="Polar residues" evidence="1">
    <location>
        <begin position="1"/>
        <end position="10"/>
    </location>
</feature>
<name>A0ABN8T2G5_9CNID</name>